<name>A0ABX3Y4Z0_STRPT</name>
<protein>
    <submittedName>
        <fullName evidence="2">Transposase IS116/IS110/IS902 family protein</fullName>
    </submittedName>
</protein>
<dbReference type="PANTHER" id="PTHR33055">
    <property type="entry name" value="TRANSPOSASE FOR INSERTION SEQUENCE ELEMENT IS1111A"/>
    <property type="match status" value="1"/>
</dbReference>
<dbReference type="Pfam" id="PF02371">
    <property type="entry name" value="Transposase_20"/>
    <property type="match status" value="1"/>
</dbReference>
<dbReference type="EMBL" id="MIGA01000002">
    <property type="protein sequence ID" value="OSY48083.1"/>
    <property type="molecule type" value="Genomic_DNA"/>
</dbReference>
<dbReference type="InterPro" id="IPR047650">
    <property type="entry name" value="Transpos_IS110"/>
</dbReference>
<evidence type="ECO:0000313" key="2">
    <source>
        <dbReference type="EMBL" id="OSY48083.1"/>
    </source>
</evidence>
<organism evidence="2 3">
    <name type="scientific">Streptomyces platensis</name>
    <dbReference type="NCBI Taxonomy" id="58346"/>
    <lineage>
        <taxon>Bacteria</taxon>
        <taxon>Bacillati</taxon>
        <taxon>Actinomycetota</taxon>
        <taxon>Actinomycetes</taxon>
        <taxon>Kitasatosporales</taxon>
        <taxon>Streptomycetaceae</taxon>
        <taxon>Streptomyces</taxon>
    </lineage>
</organism>
<dbReference type="InterPro" id="IPR003346">
    <property type="entry name" value="Transposase_20"/>
</dbReference>
<dbReference type="Proteomes" id="UP000194225">
    <property type="component" value="Unassembled WGS sequence"/>
</dbReference>
<feature type="domain" description="Transposase IS116/IS110/IS902 C-terminal" evidence="1">
    <location>
        <begin position="2"/>
        <end position="80"/>
    </location>
</feature>
<evidence type="ECO:0000259" key="1">
    <source>
        <dbReference type="Pfam" id="PF02371"/>
    </source>
</evidence>
<proteinExistence type="predicted"/>
<comment type="caution">
    <text evidence="2">The sequence shown here is derived from an EMBL/GenBank/DDBJ whole genome shotgun (WGS) entry which is preliminary data.</text>
</comment>
<evidence type="ECO:0000313" key="3">
    <source>
        <dbReference type="Proteomes" id="UP000194225"/>
    </source>
</evidence>
<keyword evidence="3" id="KW-1185">Reference proteome</keyword>
<gene>
    <name evidence="2" type="ORF">BG653_00717</name>
</gene>
<dbReference type="RefSeq" id="WP_244329871.1">
    <property type="nucleotide sequence ID" value="NZ_BAABSS010000007.1"/>
</dbReference>
<dbReference type="PANTHER" id="PTHR33055:SF16">
    <property type="entry name" value="TRANSPOSASE FOR INSERTION SEQUENCE ELEMENT IS1547"/>
    <property type="match status" value="1"/>
</dbReference>
<accession>A0ABX3Y4Z0</accession>
<dbReference type="GeneID" id="90927737"/>
<sequence length="117" mass="13265">MGIGPDSAVTLLIAMGDNPERLSTEASFAALCGVSPIEYSSGRRSSRRLNHGGDRQANAALHRIVFTRLRFDPRTQEYYERRTREGKTRREIIRCLKRYAAREVFNLVRPVSTGLLL</sequence>
<reference evidence="2 3" key="1">
    <citation type="submission" date="2016-09" db="EMBL/GenBank/DDBJ databases">
        <title>Streptomyces platensis DSM40041, a candidate organism with high potential of specific P450 cytochromes.</title>
        <authorList>
            <person name="Grumaz C."/>
            <person name="Vainshtein Y."/>
            <person name="Kirstahler P."/>
            <person name="Sohn K."/>
        </authorList>
    </citation>
    <scope>NUCLEOTIDE SEQUENCE [LARGE SCALE GENOMIC DNA]</scope>
    <source>
        <strain evidence="2 3">DSM 40041</strain>
    </source>
</reference>